<dbReference type="GO" id="GO:0005829">
    <property type="term" value="C:cytosol"/>
    <property type="evidence" value="ECO:0007669"/>
    <property type="project" value="TreeGrafter"/>
</dbReference>
<dbReference type="Gene3D" id="3.40.50.300">
    <property type="entry name" value="P-loop containing nucleotide triphosphate hydrolases"/>
    <property type="match status" value="2"/>
</dbReference>
<dbReference type="Proteomes" id="UP000002881">
    <property type="component" value="Chromosome"/>
</dbReference>
<dbReference type="CDD" id="cd18785">
    <property type="entry name" value="SF2_C"/>
    <property type="match status" value="1"/>
</dbReference>
<dbReference type="STRING" id="660470.Theba_1196"/>
<gene>
    <name evidence="3" type="ORF">Theba_1196</name>
</gene>
<proteinExistence type="predicted"/>
<dbReference type="PANTHER" id="PTHR47396">
    <property type="entry name" value="TYPE I RESTRICTION ENZYME ECOKI R PROTEIN"/>
    <property type="match status" value="1"/>
</dbReference>
<dbReference type="InterPro" id="IPR001650">
    <property type="entry name" value="Helicase_C-like"/>
</dbReference>
<dbReference type="InterPro" id="IPR050742">
    <property type="entry name" value="Helicase_Restrict-Modif_Enz"/>
</dbReference>
<dbReference type="InterPro" id="IPR027417">
    <property type="entry name" value="P-loop_NTPase"/>
</dbReference>
<reference evidence="3 4" key="1">
    <citation type="journal article" date="2012" name="Genome Biol. Evol.">
        <title>Genome Sequence of the Mesophilic Thermotogales Bacterium Mesotoga prima MesG1.Ag.4.2 Reveals the Largest Thermotogales Genome To Date.</title>
        <authorList>
            <person name="Zhaxybayeva O."/>
            <person name="Swithers K.S."/>
            <person name="Foght J."/>
            <person name="Green A.G."/>
            <person name="Bruce D."/>
            <person name="Detter C."/>
            <person name="Han S."/>
            <person name="Teshima H."/>
            <person name="Han J."/>
            <person name="Woyke T."/>
            <person name="Pitluck S."/>
            <person name="Nolan M."/>
            <person name="Ivanova N."/>
            <person name="Pati A."/>
            <person name="Land M.L."/>
            <person name="Dlutek M."/>
            <person name="Doolittle W.F."/>
            <person name="Noll K.M."/>
            <person name="Nesbo C.L."/>
        </authorList>
    </citation>
    <scope>NUCLEOTIDE SEQUENCE [LARGE SCALE GENOMIC DNA]</scope>
    <source>
        <strain evidence="4">mesG1.Ag.4.2</strain>
    </source>
</reference>
<dbReference type="InterPro" id="IPR054347">
    <property type="entry name" value="TOTE_primase"/>
</dbReference>
<dbReference type="PROSITE" id="PS51192">
    <property type="entry name" value="HELICASE_ATP_BIND_1"/>
    <property type="match status" value="1"/>
</dbReference>
<dbReference type="SMART" id="SM00487">
    <property type="entry name" value="DEXDc"/>
    <property type="match status" value="1"/>
</dbReference>
<evidence type="ECO:0000259" key="2">
    <source>
        <dbReference type="PROSITE" id="PS51194"/>
    </source>
</evidence>
<feature type="domain" description="Helicase ATP-binding" evidence="1">
    <location>
        <begin position="410"/>
        <end position="560"/>
    </location>
</feature>
<evidence type="ECO:0008006" key="5">
    <source>
        <dbReference type="Google" id="ProtNLM"/>
    </source>
</evidence>
<evidence type="ECO:0000259" key="1">
    <source>
        <dbReference type="PROSITE" id="PS51192"/>
    </source>
</evidence>
<dbReference type="PANTHER" id="PTHR47396:SF1">
    <property type="entry name" value="ATP-DEPENDENT HELICASE IRC3-RELATED"/>
    <property type="match status" value="1"/>
</dbReference>
<dbReference type="RefSeq" id="WP_014730881.1">
    <property type="nucleotide sequence ID" value="NC_017934.1"/>
</dbReference>
<dbReference type="InterPro" id="IPR006935">
    <property type="entry name" value="Helicase/UvrB_N"/>
</dbReference>
<dbReference type="EMBL" id="CP003532">
    <property type="protein sequence ID" value="AFK06893.1"/>
    <property type="molecule type" value="Genomic_DNA"/>
</dbReference>
<dbReference type="GO" id="GO:0005524">
    <property type="term" value="F:ATP binding"/>
    <property type="evidence" value="ECO:0007669"/>
    <property type="project" value="InterPro"/>
</dbReference>
<dbReference type="Pfam" id="PF04851">
    <property type="entry name" value="ResIII"/>
    <property type="match status" value="1"/>
</dbReference>
<evidence type="ECO:0000313" key="3">
    <source>
        <dbReference type="EMBL" id="AFK06893.1"/>
    </source>
</evidence>
<dbReference type="PROSITE" id="PS51194">
    <property type="entry name" value="HELICASE_CTER"/>
    <property type="match status" value="1"/>
</dbReference>
<dbReference type="Pfam" id="PF00271">
    <property type="entry name" value="Helicase_C"/>
    <property type="match status" value="1"/>
</dbReference>
<dbReference type="KEGG" id="mpg:Theba_1196"/>
<dbReference type="eggNOG" id="COG1061">
    <property type="taxonomic scope" value="Bacteria"/>
</dbReference>
<dbReference type="Pfam" id="PF22548">
    <property type="entry name" value="AEP-TOTE"/>
    <property type="match status" value="1"/>
</dbReference>
<dbReference type="HOGENOM" id="CLU_011771_1_0_0"/>
<dbReference type="GO" id="GO:0016787">
    <property type="term" value="F:hydrolase activity"/>
    <property type="evidence" value="ECO:0007669"/>
    <property type="project" value="InterPro"/>
</dbReference>
<name>I2F4P0_9BACT</name>
<dbReference type="GeneID" id="87107009"/>
<feature type="domain" description="Helicase C-terminal" evidence="2">
    <location>
        <begin position="610"/>
        <end position="756"/>
    </location>
</feature>
<keyword evidence="4" id="KW-1185">Reference proteome</keyword>
<organism evidence="3 4">
    <name type="scientific">Mesotoga prima MesG1.Ag.4.2</name>
    <dbReference type="NCBI Taxonomy" id="660470"/>
    <lineage>
        <taxon>Bacteria</taxon>
        <taxon>Thermotogati</taxon>
        <taxon>Thermotogota</taxon>
        <taxon>Thermotogae</taxon>
        <taxon>Kosmotogales</taxon>
        <taxon>Kosmotogaceae</taxon>
        <taxon>Mesotoga</taxon>
    </lineage>
</organism>
<protein>
    <recommendedName>
        <fullName evidence="5">DNA/RNA helicase, superfamily II</fullName>
    </recommendedName>
</protein>
<dbReference type="AlphaFoldDB" id="I2F4P0"/>
<dbReference type="InterPro" id="IPR014001">
    <property type="entry name" value="Helicase_ATP-bd"/>
</dbReference>
<accession>I2F4P0</accession>
<dbReference type="SUPFAM" id="SSF52540">
    <property type="entry name" value="P-loop containing nucleoside triphosphate hydrolases"/>
    <property type="match status" value="2"/>
</dbReference>
<sequence length="756" mass="86266">MDNDLQRLKSRIAEIEEANERLRNNSETPRTGNYMVSHYSSPAEKIALFRSLFFGRQDVYALRWESADGSSGYQPVCKNIWKKGICRKPQIKCSQCESREFAPLTDQVIYNHLSGRISVGIYPLLEDETCRFLVTDLDGDGWEEDAKVFANVCTSLSIPLYIERSRSGNGSHLWLFFKDAIKASIARKLCFELLNRVLESRPRLALGSYDRFFPNQDMLPKGGLGNLIALPLQGASRKNGNTVFLDDDFAPLADQWAHLSSIERIDFSKIADVLRELENSNTEKAINQVRQSKEIFPEQVTLKMDSMISIEKGSLPSSLINEILKLASFDNPEFFRAQAMRLPTYNKPRRISCADEEGDYFQLPRGCLYDSLDLLEKNGVRVNLIDNRSKGSDIEFAFLGKLTRDQDRAASEMLHHDFGILCAPTGSGKTVVGLELIAQRNRGTLILVHRRELLRQWQESACEFLQIPPEEIGQIGLGKNTAKGVLDIALIQTLARNEKTLKGLPDYGQVIVDECQHIPAFTLERVIKSIPAKFITGLTASPKRRDGHERILFMQCGPIRHLMGRKGKIFSERTYVPRQTNLETKADCKPKEIYRAIETDESRNALICDDITRAVEAGRYCLVFSERVQHIEILYELLCHLQNKVFLLHGKQPSKTQDESLDRFQHEINGAALLSTGRYLGEGFDDPRLDTLFLTFPISWKGVLQQYAGRLHRENFGKHEVRIYDYVDENVPMLKKMFENRKRGYKALGYREVVHL</sequence>
<dbReference type="CDD" id="cd17926">
    <property type="entry name" value="DEXHc_RE"/>
    <property type="match status" value="1"/>
</dbReference>
<dbReference type="eggNOG" id="COG4951">
    <property type="taxonomic scope" value="Bacteria"/>
</dbReference>
<evidence type="ECO:0000313" key="4">
    <source>
        <dbReference type="Proteomes" id="UP000002881"/>
    </source>
</evidence>
<dbReference type="GO" id="GO:0003677">
    <property type="term" value="F:DNA binding"/>
    <property type="evidence" value="ECO:0007669"/>
    <property type="project" value="InterPro"/>
</dbReference>